<protein>
    <submittedName>
        <fullName evidence="1">Uncharacterized protein</fullName>
    </submittedName>
</protein>
<evidence type="ECO:0000313" key="1">
    <source>
        <dbReference type="EMBL" id="KAG8100946.1"/>
    </source>
</evidence>
<gene>
    <name evidence="1" type="ORF">GUJ93_ZPchr0369g33551</name>
</gene>
<evidence type="ECO:0000313" key="2">
    <source>
        <dbReference type="Proteomes" id="UP000729402"/>
    </source>
</evidence>
<dbReference type="AlphaFoldDB" id="A0A8J6C2U8"/>
<reference evidence="1" key="2">
    <citation type="submission" date="2021-02" db="EMBL/GenBank/DDBJ databases">
        <authorList>
            <person name="Kimball J.A."/>
            <person name="Haas M.W."/>
            <person name="Macchietto M."/>
            <person name="Kono T."/>
            <person name="Duquette J."/>
            <person name="Shao M."/>
        </authorList>
    </citation>
    <scope>NUCLEOTIDE SEQUENCE</scope>
    <source>
        <tissue evidence="1">Fresh leaf tissue</tissue>
    </source>
</reference>
<proteinExistence type="predicted"/>
<name>A0A8J6C2U8_ZIZPA</name>
<dbReference type="EMBL" id="JAAALK010000023">
    <property type="protein sequence ID" value="KAG8100946.1"/>
    <property type="molecule type" value="Genomic_DNA"/>
</dbReference>
<sequence length="84" mass="8878">MVAHDISTCGVARPRRSVVGGAEPLEVGVGQGSSITSGAAGDEAKVMRRRRGCGRGWDDVHRGSTQRLDKSDVWRPTMGVACRG</sequence>
<dbReference type="Proteomes" id="UP000729402">
    <property type="component" value="Unassembled WGS sequence"/>
</dbReference>
<accession>A0A8J6C2U8</accession>
<reference evidence="1" key="1">
    <citation type="journal article" date="2021" name="bioRxiv">
        <title>Whole Genome Assembly and Annotation of Northern Wild Rice, Zizania palustris L., Supports a Whole Genome Duplication in the Zizania Genus.</title>
        <authorList>
            <person name="Haas M."/>
            <person name="Kono T."/>
            <person name="Macchietto M."/>
            <person name="Millas R."/>
            <person name="McGilp L."/>
            <person name="Shao M."/>
            <person name="Duquette J."/>
            <person name="Hirsch C.N."/>
            <person name="Kimball J."/>
        </authorList>
    </citation>
    <scope>NUCLEOTIDE SEQUENCE</scope>
    <source>
        <tissue evidence="1">Fresh leaf tissue</tissue>
    </source>
</reference>
<comment type="caution">
    <text evidence="1">The sequence shown here is derived from an EMBL/GenBank/DDBJ whole genome shotgun (WGS) entry which is preliminary data.</text>
</comment>
<organism evidence="1 2">
    <name type="scientific">Zizania palustris</name>
    <name type="common">Northern wild rice</name>
    <dbReference type="NCBI Taxonomy" id="103762"/>
    <lineage>
        <taxon>Eukaryota</taxon>
        <taxon>Viridiplantae</taxon>
        <taxon>Streptophyta</taxon>
        <taxon>Embryophyta</taxon>
        <taxon>Tracheophyta</taxon>
        <taxon>Spermatophyta</taxon>
        <taxon>Magnoliopsida</taxon>
        <taxon>Liliopsida</taxon>
        <taxon>Poales</taxon>
        <taxon>Poaceae</taxon>
        <taxon>BOP clade</taxon>
        <taxon>Oryzoideae</taxon>
        <taxon>Oryzeae</taxon>
        <taxon>Zizaniinae</taxon>
        <taxon>Zizania</taxon>
    </lineage>
</organism>
<keyword evidence="2" id="KW-1185">Reference proteome</keyword>